<dbReference type="RefSeq" id="WP_305158749.1">
    <property type="nucleotide sequence ID" value="NZ_JAUUTP010000002.1"/>
</dbReference>
<organism evidence="1 2">
    <name type="scientific">Peribacillus simplex</name>
    <dbReference type="NCBI Taxonomy" id="1478"/>
    <lineage>
        <taxon>Bacteria</taxon>
        <taxon>Bacillati</taxon>
        <taxon>Bacillota</taxon>
        <taxon>Bacilli</taxon>
        <taxon>Bacillales</taxon>
        <taxon>Bacillaceae</taxon>
        <taxon>Peribacillus</taxon>
    </lineage>
</organism>
<evidence type="ECO:0000313" key="2">
    <source>
        <dbReference type="Proteomes" id="UP001178277"/>
    </source>
</evidence>
<comment type="caution">
    <text evidence="1">The sequence shown here is derived from an EMBL/GenBank/DDBJ whole genome shotgun (WGS) entry which is preliminary data.</text>
</comment>
<protein>
    <submittedName>
        <fullName evidence="1">Uncharacterized protein</fullName>
    </submittedName>
</protein>
<dbReference type="Proteomes" id="UP001178277">
    <property type="component" value="Unassembled WGS sequence"/>
</dbReference>
<name>A0AA90NP24_9BACI</name>
<reference evidence="1" key="1">
    <citation type="submission" date="2023-07" db="EMBL/GenBank/DDBJ databases">
        <title>Murine gut Bacillus species.</title>
        <authorList>
            <person name="Gutman E."/>
            <person name="Hashuel R."/>
            <person name="Litvak Y."/>
        </authorList>
    </citation>
    <scope>NUCLEOTIDE SEQUENCE</scope>
    <source>
        <strain evidence="1">RU283</strain>
    </source>
</reference>
<dbReference type="EMBL" id="JAUUTP010000002">
    <property type="protein sequence ID" value="MDP1417190.1"/>
    <property type="molecule type" value="Genomic_DNA"/>
</dbReference>
<proteinExistence type="predicted"/>
<sequence length="55" mass="6313">MLHIREKRFALDIGTRSVVGIILEIEQESYNLIDILSQGHWTMIDRLPLAGAIHE</sequence>
<evidence type="ECO:0000313" key="1">
    <source>
        <dbReference type="EMBL" id="MDP1417190.1"/>
    </source>
</evidence>
<dbReference type="AlphaFoldDB" id="A0AA90NP24"/>
<gene>
    <name evidence="1" type="ORF">Q8G35_02080</name>
</gene>
<accession>A0AA90NP24</accession>